<gene>
    <name evidence="2" type="ORF">SAMN05421757_102322</name>
</gene>
<reference evidence="2 3" key="1">
    <citation type="submission" date="2017-06" db="EMBL/GenBank/DDBJ databases">
        <authorList>
            <person name="Kim H.J."/>
            <person name="Triplett B.A."/>
        </authorList>
    </citation>
    <scope>NUCLEOTIDE SEQUENCE [LARGE SCALE GENOMIC DNA]</scope>
    <source>
        <strain evidence="2 3">DSM 29339</strain>
    </source>
</reference>
<proteinExistence type="predicted"/>
<evidence type="ECO:0000313" key="2">
    <source>
        <dbReference type="EMBL" id="SNS47892.1"/>
    </source>
</evidence>
<keyword evidence="1" id="KW-1133">Transmembrane helix</keyword>
<name>A0A239EVG5_9RHOB</name>
<dbReference type="RefSeq" id="WP_089232068.1">
    <property type="nucleotide sequence ID" value="NZ_FZOY01000002.1"/>
</dbReference>
<feature type="transmembrane region" description="Helical" evidence="1">
    <location>
        <begin position="24"/>
        <end position="46"/>
    </location>
</feature>
<sequence length="203" mass="22892">MFRSATSRLTAPLRRFLVRADGSLSVEAAIILPALCYIYVGSFVWFDAFRMQTVNLKATYTISDMISREFNAIDQDYFDGLDSVYEYLTDGVYPTQLRVSIIECTDGCDSDDTRQLAVCWSKATTGRLPLTDTDLAAKASIVPYFQWADQLIMTETFMAYTPAFNVGLGDQTYENVVFTRPRLTGQVKFELSDGTFEDCNNNN</sequence>
<dbReference type="EMBL" id="FZOY01000002">
    <property type="protein sequence ID" value="SNS47892.1"/>
    <property type="molecule type" value="Genomic_DNA"/>
</dbReference>
<accession>A0A239EVG5</accession>
<dbReference type="Proteomes" id="UP000198426">
    <property type="component" value="Unassembled WGS sequence"/>
</dbReference>
<protein>
    <recommendedName>
        <fullName evidence="4">TadE-like protein</fullName>
    </recommendedName>
</protein>
<evidence type="ECO:0008006" key="4">
    <source>
        <dbReference type="Google" id="ProtNLM"/>
    </source>
</evidence>
<dbReference type="OrthoDB" id="7876207at2"/>
<keyword evidence="1" id="KW-0472">Membrane</keyword>
<keyword evidence="3" id="KW-1185">Reference proteome</keyword>
<dbReference type="AlphaFoldDB" id="A0A239EVG5"/>
<keyword evidence="1" id="KW-0812">Transmembrane</keyword>
<evidence type="ECO:0000313" key="3">
    <source>
        <dbReference type="Proteomes" id="UP000198426"/>
    </source>
</evidence>
<evidence type="ECO:0000256" key="1">
    <source>
        <dbReference type="SAM" id="Phobius"/>
    </source>
</evidence>
<organism evidence="2 3">
    <name type="scientific">Tropicimonas sediminicola</name>
    <dbReference type="NCBI Taxonomy" id="1031541"/>
    <lineage>
        <taxon>Bacteria</taxon>
        <taxon>Pseudomonadati</taxon>
        <taxon>Pseudomonadota</taxon>
        <taxon>Alphaproteobacteria</taxon>
        <taxon>Rhodobacterales</taxon>
        <taxon>Roseobacteraceae</taxon>
        <taxon>Tropicimonas</taxon>
    </lineage>
</organism>